<reference evidence="8 9" key="1">
    <citation type="submission" date="2015-11" db="EMBL/GenBank/DDBJ databases">
        <title>Genomic analysis of 38 Legionella species identifies large and diverse effector repertoires.</title>
        <authorList>
            <person name="Burstein D."/>
            <person name="Amaro F."/>
            <person name="Zusman T."/>
            <person name="Lifshitz Z."/>
            <person name="Cohen O."/>
            <person name="Gilbert J.A."/>
            <person name="Pupko T."/>
            <person name="Shuman H.A."/>
            <person name="Segal G."/>
        </authorList>
    </citation>
    <scope>NUCLEOTIDE SEQUENCE [LARGE SCALE GENOMIC DNA]</scope>
    <source>
        <strain evidence="8 9">Oak Ridge-10</strain>
    </source>
</reference>
<dbReference type="PROSITE" id="PS51257">
    <property type="entry name" value="PROKAR_LIPOPROTEIN"/>
    <property type="match status" value="1"/>
</dbReference>
<evidence type="ECO:0000256" key="3">
    <source>
        <dbReference type="ARBA" id="ARBA00022729"/>
    </source>
</evidence>
<dbReference type="GO" id="GO:0016020">
    <property type="term" value="C:membrane"/>
    <property type="evidence" value="ECO:0007669"/>
    <property type="project" value="InterPro"/>
</dbReference>
<feature type="signal peptide" evidence="7">
    <location>
        <begin position="1"/>
        <end position="19"/>
    </location>
</feature>
<evidence type="ECO:0000256" key="6">
    <source>
        <dbReference type="ARBA" id="ARBA00023288"/>
    </source>
</evidence>
<evidence type="ECO:0000256" key="2">
    <source>
        <dbReference type="ARBA" id="ARBA00022475"/>
    </source>
</evidence>
<evidence type="ECO:0000313" key="9">
    <source>
        <dbReference type="Proteomes" id="UP000054858"/>
    </source>
</evidence>
<keyword evidence="2" id="KW-1003">Cell membrane</keyword>
<evidence type="ECO:0000256" key="1">
    <source>
        <dbReference type="ARBA" id="ARBA00010296"/>
    </source>
</evidence>
<dbReference type="RefSeq" id="WP_081724968.1">
    <property type="nucleotide sequence ID" value="NZ_LCUA01000029.1"/>
</dbReference>
<keyword evidence="5" id="KW-0564">Palmitate</keyword>
<proteinExistence type="inferred from homology"/>
<dbReference type="InterPro" id="IPR012556">
    <property type="entry name" value="Entericidin"/>
</dbReference>
<dbReference type="EMBL" id="LNYP01000031">
    <property type="protein sequence ID" value="KTD37201.1"/>
    <property type="molecule type" value="Genomic_DNA"/>
</dbReference>
<dbReference type="AlphaFoldDB" id="A0A0W0WY08"/>
<keyword evidence="6" id="KW-0449">Lipoprotein</keyword>
<dbReference type="Proteomes" id="UP000054858">
    <property type="component" value="Unassembled WGS sequence"/>
</dbReference>
<name>A0A0W0WY08_9GAMM</name>
<protein>
    <submittedName>
        <fullName evidence="8">Entericidin A</fullName>
    </submittedName>
</protein>
<evidence type="ECO:0000256" key="4">
    <source>
        <dbReference type="ARBA" id="ARBA00023136"/>
    </source>
</evidence>
<evidence type="ECO:0000313" key="8">
    <source>
        <dbReference type="EMBL" id="KTD37201.1"/>
    </source>
</evidence>
<comment type="similarity">
    <text evidence="1">Belongs to the EcnA/EcnB lipoprotein family.</text>
</comment>
<feature type="chain" id="PRO_5006915974" evidence="7">
    <location>
        <begin position="20"/>
        <end position="50"/>
    </location>
</feature>
<dbReference type="GO" id="GO:0009636">
    <property type="term" value="P:response to toxic substance"/>
    <property type="evidence" value="ECO:0007669"/>
    <property type="project" value="InterPro"/>
</dbReference>
<evidence type="ECO:0000256" key="7">
    <source>
        <dbReference type="SAM" id="SignalP"/>
    </source>
</evidence>
<dbReference type="PATRIC" id="fig|29423.5.peg.2454"/>
<keyword evidence="3 7" id="KW-0732">Signal</keyword>
<accession>A0A0W0WY08</accession>
<organism evidence="8 9">
    <name type="scientific">Legionella oakridgensis</name>
    <dbReference type="NCBI Taxonomy" id="29423"/>
    <lineage>
        <taxon>Bacteria</taxon>
        <taxon>Pseudomonadati</taxon>
        <taxon>Pseudomonadota</taxon>
        <taxon>Gammaproteobacteria</taxon>
        <taxon>Legionellales</taxon>
        <taxon>Legionellaceae</taxon>
        <taxon>Legionella</taxon>
    </lineage>
</organism>
<evidence type="ECO:0000256" key="5">
    <source>
        <dbReference type="ARBA" id="ARBA00023139"/>
    </source>
</evidence>
<keyword evidence="4" id="KW-0472">Membrane</keyword>
<gene>
    <name evidence="8" type="primary">ecnA</name>
    <name evidence="8" type="ORF">Loak_2337</name>
</gene>
<sequence length="50" mass="5241">MKKITKLFIGLMCSACLFLSGCNTVKGFGKDVSQGGQEIEQAANKASSSL</sequence>
<comment type="caution">
    <text evidence="8">The sequence shown here is derived from an EMBL/GenBank/DDBJ whole genome shotgun (WGS) entry which is preliminary data.</text>
</comment>
<dbReference type="Pfam" id="PF08085">
    <property type="entry name" value="Entericidin"/>
    <property type="match status" value="1"/>
</dbReference>